<evidence type="ECO:0000313" key="2">
    <source>
        <dbReference type="Proteomes" id="UP000033405"/>
    </source>
</evidence>
<dbReference type="EMBL" id="JYOV01000012">
    <property type="protein sequence ID" value="KJU93458.1"/>
    <property type="molecule type" value="Genomic_DNA"/>
</dbReference>
<sequence length="249" mass="28434">MNGQMYQIACIVAAARKALKTNQAILYHPDQYINKICFQILPSEKGEVIELSVSDWFENLKEKGLKDLKLFCPISVNDRGILGFSNTTQSSILCFYKDGKASYFLPNWDVASPGRGWDVTYTEYEWERSSQDIPHYENNMEEFKDILARIEDLANKIECENFAKVFHSARNHLLTLDATKVLAEPQIPPQNQNIFRVASAADVFGGMGSWNDEPGWLVQDKGLGQVYDELSDQLLRNIRLAILFAINEW</sequence>
<reference evidence="1 2" key="1">
    <citation type="submission" date="2015-02" db="EMBL/GenBank/DDBJ databases">
        <title>Evolution of amylase-binding proteins of oral streptococcal species.</title>
        <authorList>
            <person name="Haase E.M."/>
        </authorList>
    </citation>
    <scope>NUCLEOTIDE SEQUENCE [LARGE SCALE GENOMIC DNA]</scope>
    <source>
        <strain evidence="1 2">UC6950A</strain>
    </source>
</reference>
<comment type="caution">
    <text evidence="1">The sequence shown here is derived from an EMBL/GenBank/DDBJ whole genome shotgun (WGS) entry which is preliminary data.</text>
</comment>
<proteinExistence type="predicted"/>
<dbReference type="RefSeq" id="WP_045763211.1">
    <property type="nucleotide sequence ID" value="NZ_JYOV01000012.1"/>
</dbReference>
<accession>A0A0F3HKJ0</accession>
<dbReference type="PATRIC" id="fig|28037.218.peg.1030"/>
<gene>
    <name evidence="1" type="ORF">TZ96_01075</name>
</gene>
<dbReference type="AlphaFoldDB" id="A0A0F3HKJ0"/>
<dbReference type="Proteomes" id="UP000033405">
    <property type="component" value="Unassembled WGS sequence"/>
</dbReference>
<protein>
    <submittedName>
        <fullName evidence="1">Uncharacterized protein</fullName>
    </submittedName>
</protein>
<name>A0A0F3HKJ0_9STRE</name>
<evidence type="ECO:0000313" key="1">
    <source>
        <dbReference type="EMBL" id="KJU93458.1"/>
    </source>
</evidence>
<organism evidence="1 2">
    <name type="scientific">Streptococcus infantis</name>
    <dbReference type="NCBI Taxonomy" id="68892"/>
    <lineage>
        <taxon>Bacteria</taxon>
        <taxon>Bacillati</taxon>
        <taxon>Bacillota</taxon>
        <taxon>Bacilli</taxon>
        <taxon>Lactobacillales</taxon>
        <taxon>Streptococcaceae</taxon>
        <taxon>Streptococcus</taxon>
    </lineage>
</organism>